<dbReference type="EC" id="3.1.1.29" evidence="1"/>
<gene>
    <name evidence="4" type="ORF">A3770_17p79580</name>
</gene>
<protein>
    <recommendedName>
        <fullName evidence="1">peptidyl-tRNA hydrolase</fullName>
        <ecNumber evidence="1">3.1.1.29</ecNumber>
    </recommendedName>
</protein>
<reference evidence="4 5" key="1">
    <citation type="submission" date="2018-07" db="EMBL/GenBank/DDBJ databases">
        <title>The complete nuclear genome of the prasinophyte Chloropicon primus (CCMP1205).</title>
        <authorList>
            <person name="Pombert J.-F."/>
            <person name="Otis C."/>
            <person name="Turmel M."/>
            <person name="Lemieux C."/>
        </authorList>
    </citation>
    <scope>NUCLEOTIDE SEQUENCE [LARGE SCALE GENOMIC DNA]</scope>
    <source>
        <strain evidence="4 5">CCMP1205</strain>
    </source>
</reference>
<dbReference type="Gene3D" id="3.40.1490.10">
    <property type="entry name" value="Bit1"/>
    <property type="match status" value="1"/>
</dbReference>
<dbReference type="EMBL" id="CP031050">
    <property type="protein sequence ID" value="QDZ25440.1"/>
    <property type="molecule type" value="Genomic_DNA"/>
</dbReference>
<organism evidence="4 5">
    <name type="scientific">Chloropicon primus</name>
    <dbReference type="NCBI Taxonomy" id="1764295"/>
    <lineage>
        <taxon>Eukaryota</taxon>
        <taxon>Viridiplantae</taxon>
        <taxon>Chlorophyta</taxon>
        <taxon>Chloropicophyceae</taxon>
        <taxon>Chloropicales</taxon>
        <taxon>Chloropicaceae</taxon>
        <taxon>Chloropicon</taxon>
    </lineage>
</organism>
<sequence>MRYIPKTSNCIKRYSSVKHLEAFSIHSIARQERGDSSPQRPRRTQFGARAAAWFGLPAGSVQGSREFSDKFRFTRGRPATTMAAAGTGTNSTSEVLLQYVVLRRDLWDVKGDDGSATPWPLGAVVAQGCHASTAALWLSKDDEETIAYCGEDNLDHMHKAVLEVKSETQLRNLSEKLGQSGVKHKLWIEQPEDVATCLATAPLPKSKVYPLLKKFQLCKASIVQQTNKKK</sequence>
<keyword evidence="5" id="KW-1185">Reference proteome</keyword>
<dbReference type="Pfam" id="PF01981">
    <property type="entry name" value="PTH2"/>
    <property type="match status" value="1"/>
</dbReference>
<dbReference type="AlphaFoldDB" id="A0A5B8N0U5"/>
<name>A0A5B8N0U5_9CHLO</name>
<dbReference type="OrthoDB" id="201213at2759"/>
<dbReference type="GO" id="GO:0004045">
    <property type="term" value="F:peptidyl-tRNA hydrolase activity"/>
    <property type="evidence" value="ECO:0007669"/>
    <property type="project" value="UniProtKB-EC"/>
</dbReference>
<dbReference type="PANTHER" id="PTHR46194:SF1">
    <property type="entry name" value="PEPTIDYL-TRNA HYDROLASE PTRHD1-RELATED"/>
    <property type="match status" value="1"/>
</dbReference>
<dbReference type="InterPro" id="IPR023476">
    <property type="entry name" value="Pep_tRNA_hydro_II_dom_sf"/>
</dbReference>
<dbReference type="InterPro" id="IPR002833">
    <property type="entry name" value="PTH2"/>
</dbReference>
<evidence type="ECO:0000256" key="2">
    <source>
        <dbReference type="ARBA" id="ARBA00022801"/>
    </source>
</evidence>
<dbReference type="PANTHER" id="PTHR46194">
    <property type="entry name" value="PEPTIDYL-TRNA HYDROLASE PTRHD1-RELATED"/>
    <property type="match status" value="1"/>
</dbReference>
<dbReference type="SUPFAM" id="SSF102462">
    <property type="entry name" value="Peptidyl-tRNA hydrolase II"/>
    <property type="match status" value="1"/>
</dbReference>
<keyword evidence="2 4" id="KW-0378">Hydrolase</keyword>
<evidence type="ECO:0000313" key="4">
    <source>
        <dbReference type="EMBL" id="QDZ25440.1"/>
    </source>
</evidence>
<evidence type="ECO:0000256" key="3">
    <source>
        <dbReference type="ARBA" id="ARBA00048707"/>
    </source>
</evidence>
<accession>A0A5B8N0U5</accession>
<proteinExistence type="predicted"/>
<dbReference type="InterPro" id="IPR042237">
    <property type="entry name" value="PTRHD1"/>
</dbReference>
<dbReference type="CDD" id="cd02429">
    <property type="entry name" value="PTH2_like"/>
    <property type="match status" value="1"/>
</dbReference>
<evidence type="ECO:0000313" key="5">
    <source>
        <dbReference type="Proteomes" id="UP000316726"/>
    </source>
</evidence>
<evidence type="ECO:0000256" key="1">
    <source>
        <dbReference type="ARBA" id="ARBA00013260"/>
    </source>
</evidence>
<dbReference type="Proteomes" id="UP000316726">
    <property type="component" value="Chromosome 17"/>
</dbReference>
<comment type="catalytic activity">
    <reaction evidence="3">
        <text>an N-acyl-L-alpha-aminoacyl-tRNA + H2O = an N-acyl-L-amino acid + a tRNA + H(+)</text>
        <dbReference type="Rhea" id="RHEA:54448"/>
        <dbReference type="Rhea" id="RHEA-COMP:10123"/>
        <dbReference type="Rhea" id="RHEA-COMP:13883"/>
        <dbReference type="ChEBI" id="CHEBI:15377"/>
        <dbReference type="ChEBI" id="CHEBI:15378"/>
        <dbReference type="ChEBI" id="CHEBI:59874"/>
        <dbReference type="ChEBI" id="CHEBI:78442"/>
        <dbReference type="ChEBI" id="CHEBI:138191"/>
        <dbReference type="EC" id="3.1.1.29"/>
    </reaction>
</comment>